<sequence length="588" mass="66530">MAQIAIPILLLGTAYLISNEQTDDDDKDNQDDTCYTKYNREPFTNLKDIDNRGNLLSKEYDNYYPNISKTKNNVNDGQTVSQYQDKYFLENNYGDSNTENNKFKKLDGEIVNYKDINHNNMNYFYGSKTGEINTKVNTASILDNYTGQGSYDIKKEEIASMFKPEDNLQNVYGNQNQNDFFQSRANITERQANTKPWEEIKVSPGIGKSYNDATNNGYNNYNENRDMWLPKTVDELRASNNPKNTYCLDNHMGPAIDPIKTRGNIGKIVKQGPDTYFVNNSTGIATGNKKHTSVSEQMLTKENRDDTSIEYYGARGNNESVSYSNGEYMDPHKQQLGATPIINLNNNGVNPTSSQNYSKGSYNIDQNNRTTVNSYSIGNIQSTISNITQPIMNGLRHSKKTNTINNLQSSGNVKMPTNKHMNQSKILQMPTNREMYEKNLQMNHLNIEKQSGNAYSVTNPILNNTQRNSMNQSQTGPASSYLSGNTSYESNYNQNNINKVHACNSTPNGNMGLFNNKIVSRETNNECHNNRSTPFYDPMPSNYTHPTETLGAVTSMPQNYENKMNNIDNNLLNAFKNNPYTQPLNSVA</sequence>
<evidence type="ECO:0000313" key="2">
    <source>
        <dbReference type="EMBL" id="XDO02073.1"/>
    </source>
</evidence>
<gene>
    <name evidence="2" type="ORF">FloV-SA2_00254</name>
</gene>
<reference evidence="2" key="1">
    <citation type="submission" date="2024-03" db="EMBL/GenBank/DDBJ databases">
        <title>Eukaryotic viruses encode the ribosomal protein eL40.</title>
        <authorList>
            <person name="Thomy J."/>
            <person name="Schvarcz C.R."/>
            <person name="McBeain K.A."/>
            <person name="Edwards K.F."/>
            <person name="Steward G.F."/>
        </authorList>
    </citation>
    <scope>NUCLEOTIDE SEQUENCE</scope>
    <source>
        <strain evidence="2">FloV-SA2</strain>
    </source>
</reference>
<protein>
    <submittedName>
        <fullName evidence="2">Uncharacterized protein</fullName>
    </submittedName>
</protein>
<evidence type="ECO:0000256" key="1">
    <source>
        <dbReference type="SAM" id="MobiDB-lite"/>
    </source>
</evidence>
<feature type="region of interest" description="Disordered" evidence="1">
    <location>
        <begin position="464"/>
        <end position="484"/>
    </location>
</feature>
<accession>A0AB39JF71</accession>
<name>A0AB39JF71_9VIRU</name>
<dbReference type="EMBL" id="PP542043">
    <property type="protein sequence ID" value="XDO02073.1"/>
    <property type="molecule type" value="Genomic_DNA"/>
</dbReference>
<proteinExistence type="predicted"/>
<organism evidence="2">
    <name type="scientific">Florenciella sp. virus SA2</name>
    <dbReference type="NCBI Taxonomy" id="3240092"/>
    <lineage>
        <taxon>Viruses</taxon>
    </lineage>
</organism>